<organism evidence="2 3">
    <name type="scientific">Natronospira bacteriovora</name>
    <dbReference type="NCBI Taxonomy" id="3069753"/>
    <lineage>
        <taxon>Bacteria</taxon>
        <taxon>Pseudomonadati</taxon>
        <taxon>Pseudomonadota</taxon>
        <taxon>Gammaproteobacteria</taxon>
        <taxon>Natronospirales</taxon>
        <taxon>Natronospiraceae</taxon>
        <taxon>Natronospira</taxon>
    </lineage>
</organism>
<dbReference type="Proteomes" id="UP001239019">
    <property type="component" value="Unassembled WGS sequence"/>
</dbReference>
<comment type="caution">
    <text evidence="2">The sequence shown here is derived from an EMBL/GenBank/DDBJ whole genome shotgun (WGS) entry which is preliminary data.</text>
</comment>
<dbReference type="EMBL" id="JAVDDT010000003">
    <property type="protein sequence ID" value="MDQ2069451.1"/>
    <property type="molecule type" value="Genomic_DNA"/>
</dbReference>
<evidence type="ECO:0000256" key="1">
    <source>
        <dbReference type="SAM" id="SignalP"/>
    </source>
</evidence>
<gene>
    <name evidence="2" type="ORF">RBH19_06175</name>
</gene>
<dbReference type="Pfam" id="PF11306">
    <property type="entry name" value="DUF3108"/>
    <property type="match status" value="1"/>
</dbReference>
<name>A0ABU0W618_9GAMM</name>
<evidence type="ECO:0000313" key="2">
    <source>
        <dbReference type="EMBL" id="MDQ2069451.1"/>
    </source>
</evidence>
<dbReference type="RefSeq" id="WP_306727952.1">
    <property type="nucleotide sequence ID" value="NZ_JAVDDT010000003.1"/>
</dbReference>
<reference evidence="2 3" key="1">
    <citation type="submission" date="2023-08" db="EMBL/GenBank/DDBJ databases">
        <title>Whole-genome sequencing of halo(alkali)philic microorganisms from hypersaline lakes.</title>
        <authorList>
            <person name="Sorokin D.Y."/>
            <person name="Abbas B."/>
            <person name="Merkel A.Y."/>
        </authorList>
    </citation>
    <scope>NUCLEOTIDE SEQUENCE [LARGE SCALE GENOMIC DNA]</scope>
    <source>
        <strain evidence="2 3">AB-CW4</strain>
    </source>
</reference>
<evidence type="ECO:0000313" key="3">
    <source>
        <dbReference type="Proteomes" id="UP001239019"/>
    </source>
</evidence>
<protein>
    <submittedName>
        <fullName evidence="2">DUF3108 domain-containing protein</fullName>
    </submittedName>
</protein>
<dbReference type="InterPro" id="IPR021457">
    <property type="entry name" value="DUF3108"/>
</dbReference>
<proteinExistence type="predicted"/>
<feature type="chain" id="PRO_5046039827" evidence="1">
    <location>
        <begin position="24"/>
        <end position="243"/>
    </location>
</feature>
<sequence>MISRRLAVFLLPLLLSTALWPMAGSASERAFEAEYRAFYGSMRGATTRFWLESAGDDEWLWQSRSEPAGMVSMFRDDIVTERSRFRVSNEGLQPLSYRYHHQYRGDTRRERTLNFNWNRQEVRFDDDGDTGTLPLKNGSLDRFLAQYALMRDLARGERPERYLIVYRDEAFEQDLRYQGEERVRTRAGRFSTVKVAMEDEDSDRKLVVWMAPELGYLPVRLEQREPGETTVRMELESTNRQMR</sequence>
<accession>A0ABU0W618</accession>
<keyword evidence="3" id="KW-1185">Reference proteome</keyword>
<feature type="signal peptide" evidence="1">
    <location>
        <begin position="1"/>
        <end position="23"/>
    </location>
</feature>
<keyword evidence="1" id="KW-0732">Signal</keyword>